<keyword evidence="4" id="KW-1185">Reference proteome</keyword>
<keyword evidence="1" id="KW-0456">Lyase</keyword>
<proteinExistence type="predicted"/>
<dbReference type="RefSeq" id="WP_207732803.1">
    <property type="nucleotide sequence ID" value="NZ_JAKVPQ010000001.1"/>
</dbReference>
<feature type="domain" description="Amidohydrolase-related" evidence="2">
    <location>
        <begin position="61"/>
        <end position="277"/>
    </location>
</feature>
<dbReference type="Gene3D" id="3.20.20.140">
    <property type="entry name" value="Metal-dependent hydrolases"/>
    <property type="match status" value="1"/>
</dbReference>
<sequence>MVIDMNVSPAFIEELQSSDEQLAFCRNQMGLYKTDEISIQSMKTLCNVSGIDKLCLLPLDLFQKGNLGTNEQVSELVHKEPELFIAFASVDPHREDALELIETAFTELGLSGLFLHPSQQKFYPDEEWMYPIYELCIQHNKPIIFHSGMSVRPNTVSKYSHPLRFEEVACKYPDLRICLQHFGWPWIREVCMLLLKYKNVYTDTSLLYFDNPKEFYHQSFGIDIGEHWIDRSLRHQVMFASEEPRLEQHRMIEAIRQMNWRESTKKMVLGENAITFLKGGCIHD</sequence>
<dbReference type="Proteomes" id="UP001202402">
    <property type="component" value="Unassembled WGS sequence"/>
</dbReference>
<dbReference type="SUPFAM" id="SSF51556">
    <property type="entry name" value="Metallo-dependent hydrolases"/>
    <property type="match status" value="1"/>
</dbReference>
<evidence type="ECO:0000313" key="4">
    <source>
        <dbReference type="Proteomes" id="UP001202402"/>
    </source>
</evidence>
<evidence type="ECO:0000256" key="1">
    <source>
        <dbReference type="ARBA" id="ARBA00023239"/>
    </source>
</evidence>
<dbReference type="PANTHER" id="PTHR21240">
    <property type="entry name" value="2-AMINO-3-CARBOXYLMUCONATE-6-SEMIALDEHYDE DECARBOXYLASE"/>
    <property type="match status" value="1"/>
</dbReference>
<dbReference type="InterPro" id="IPR032465">
    <property type="entry name" value="ACMSD"/>
</dbReference>
<dbReference type="InterPro" id="IPR032466">
    <property type="entry name" value="Metal_Hydrolase"/>
</dbReference>
<protein>
    <submittedName>
        <fullName evidence="3">Amidohydrolase family protein</fullName>
    </submittedName>
</protein>
<accession>A0ABS9R1W3</accession>
<gene>
    <name evidence="3" type="ORF">LQE99_00745</name>
</gene>
<reference evidence="3 4" key="1">
    <citation type="submission" date="2022-02" db="EMBL/GenBank/DDBJ databases">
        <title>Genome of Erysipelotrichaceae sp. nov. NSJ-176 isolated from human feces.</title>
        <authorList>
            <person name="Abdugheni R."/>
        </authorList>
    </citation>
    <scope>NUCLEOTIDE SEQUENCE [LARGE SCALE GENOMIC DNA]</scope>
    <source>
        <strain evidence="3 4">NSJ-176</strain>
    </source>
</reference>
<dbReference type="Pfam" id="PF04909">
    <property type="entry name" value="Amidohydro_2"/>
    <property type="match status" value="1"/>
</dbReference>
<organism evidence="3 4">
    <name type="scientific">Amedibacillus hominis</name>
    <dbReference type="NCBI Taxonomy" id="2897776"/>
    <lineage>
        <taxon>Bacteria</taxon>
        <taxon>Bacillati</taxon>
        <taxon>Bacillota</taxon>
        <taxon>Erysipelotrichia</taxon>
        <taxon>Erysipelotrichales</taxon>
        <taxon>Erysipelotrichaceae</taxon>
        <taxon>Amedibacillus</taxon>
    </lineage>
</organism>
<dbReference type="InterPro" id="IPR006680">
    <property type="entry name" value="Amidohydro-rel"/>
</dbReference>
<name>A0ABS9R1W3_9FIRM</name>
<dbReference type="PANTHER" id="PTHR21240:SF19">
    <property type="entry name" value="CATALYTIC_ HYDROLASE"/>
    <property type="match status" value="1"/>
</dbReference>
<comment type="caution">
    <text evidence="3">The sequence shown here is derived from an EMBL/GenBank/DDBJ whole genome shotgun (WGS) entry which is preliminary data.</text>
</comment>
<evidence type="ECO:0000259" key="2">
    <source>
        <dbReference type="Pfam" id="PF04909"/>
    </source>
</evidence>
<evidence type="ECO:0000313" key="3">
    <source>
        <dbReference type="EMBL" id="MCH4283658.1"/>
    </source>
</evidence>
<dbReference type="EMBL" id="JAKVPQ010000001">
    <property type="protein sequence ID" value="MCH4283658.1"/>
    <property type="molecule type" value="Genomic_DNA"/>
</dbReference>